<evidence type="ECO:0000313" key="2">
    <source>
        <dbReference type="Proteomes" id="UP000626786"/>
    </source>
</evidence>
<organism evidence="1 2">
    <name type="scientific">Sporosarcina quadrami</name>
    <dbReference type="NCBI Taxonomy" id="2762234"/>
    <lineage>
        <taxon>Bacteria</taxon>
        <taxon>Bacillati</taxon>
        <taxon>Bacillota</taxon>
        <taxon>Bacilli</taxon>
        <taxon>Bacillales</taxon>
        <taxon>Caryophanaceae</taxon>
        <taxon>Sporosarcina</taxon>
    </lineage>
</organism>
<dbReference type="Proteomes" id="UP000626786">
    <property type="component" value="Unassembled WGS sequence"/>
</dbReference>
<sequence length="338" mass="38515">MNISFDMMNEILSLYKIQGELSAIHDFIHYYDEKSAEVKIVAKVEFTDRSPLVVKITKENEHPFHKIEAQSGFSEYIRSQGVLTPKRYASDGKYCAHYQLNNLEVGVTVEDFLGEELKAIDLTQSYKIGQLLGKIHRISEDGNCLIGSNTIFNFCGYNEVSGYAAFCELGEAGKIDSTMYLKIKELYTERFERVRRVWGRLPRFATQGDISINNLSMVNGTLGIFDYNIAGDETLIGDMVLEGLLTANEMELAKGVTDNVRIDLFRRFVEGYQTERPLSDDEKKVFGDIYSISSAFWFTKIKYNENALEKLVERNETDQVGKLLEGIYNNLSRPLVDV</sequence>
<evidence type="ECO:0008006" key="3">
    <source>
        <dbReference type="Google" id="ProtNLM"/>
    </source>
</evidence>
<dbReference type="EMBL" id="JACSQN010000005">
    <property type="protein sequence ID" value="MBD7984299.1"/>
    <property type="molecule type" value="Genomic_DNA"/>
</dbReference>
<name>A0ABR8U9U7_9BACL</name>
<gene>
    <name evidence="1" type="ORF">H9649_06895</name>
</gene>
<dbReference type="SUPFAM" id="SSF56112">
    <property type="entry name" value="Protein kinase-like (PK-like)"/>
    <property type="match status" value="1"/>
</dbReference>
<dbReference type="InterPro" id="IPR011009">
    <property type="entry name" value="Kinase-like_dom_sf"/>
</dbReference>
<dbReference type="RefSeq" id="WP_191693998.1">
    <property type="nucleotide sequence ID" value="NZ_JACSQN010000005.1"/>
</dbReference>
<accession>A0ABR8U9U7</accession>
<protein>
    <recommendedName>
        <fullName evidence="3">Aminoglycoside phosphotransferase domain-containing protein</fullName>
    </recommendedName>
</protein>
<evidence type="ECO:0000313" key="1">
    <source>
        <dbReference type="EMBL" id="MBD7984299.1"/>
    </source>
</evidence>
<keyword evidence="2" id="KW-1185">Reference proteome</keyword>
<proteinExistence type="predicted"/>
<reference evidence="1 2" key="1">
    <citation type="submission" date="2020-08" db="EMBL/GenBank/DDBJ databases">
        <title>A Genomic Blueprint of the Chicken Gut Microbiome.</title>
        <authorList>
            <person name="Gilroy R."/>
            <person name="Ravi A."/>
            <person name="Getino M."/>
            <person name="Pursley I."/>
            <person name="Horton D.L."/>
            <person name="Alikhan N.-F."/>
            <person name="Baker D."/>
            <person name="Gharbi K."/>
            <person name="Hall N."/>
            <person name="Watson M."/>
            <person name="Adriaenssens E.M."/>
            <person name="Foster-Nyarko E."/>
            <person name="Jarju S."/>
            <person name="Secka A."/>
            <person name="Antonio M."/>
            <person name="Oren A."/>
            <person name="Chaudhuri R."/>
            <person name="La Ragione R.M."/>
            <person name="Hildebrand F."/>
            <person name="Pallen M.J."/>
        </authorList>
    </citation>
    <scope>NUCLEOTIDE SEQUENCE [LARGE SCALE GENOMIC DNA]</scope>
    <source>
        <strain evidence="1 2">Sa2YVA2</strain>
    </source>
</reference>
<comment type="caution">
    <text evidence="1">The sequence shown here is derived from an EMBL/GenBank/DDBJ whole genome shotgun (WGS) entry which is preliminary data.</text>
</comment>
<dbReference type="Gene3D" id="3.90.1200.10">
    <property type="match status" value="1"/>
</dbReference>